<feature type="transmembrane region" description="Helical" evidence="6">
    <location>
        <begin position="12"/>
        <end position="34"/>
    </location>
</feature>
<evidence type="ECO:0000256" key="6">
    <source>
        <dbReference type="SAM" id="Phobius"/>
    </source>
</evidence>
<dbReference type="PIRSF" id="PIRSF005091">
    <property type="entry name" value="Mmb_sulf_HI1246"/>
    <property type="match status" value="1"/>
</dbReference>
<keyword evidence="8" id="KW-0808">Transferase</keyword>
<dbReference type="InterPro" id="IPR000917">
    <property type="entry name" value="Sulfatase_N"/>
</dbReference>
<keyword evidence="5 6" id="KW-0472">Membrane</keyword>
<keyword evidence="9" id="KW-1185">Reference proteome</keyword>
<gene>
    <name evidence="8" type="ORF">T190423A01A_70153</name>
</gene>
<dbReference type="PANTHER" id="PTHR47371">
    <property type="entry name" value="LIPOTEICHOIC ACID SYNTHASE"/>
    <property type="match status" value="1"/>
</dbReference>
<dbReference type="EC" id="2.7.8.20" evidence="8"/>
<dbReference type="SUPFAM" id="SSF53649">
    <property type="entry name" value="Alkaline phosphatase-like"/>
    <property type="match status" value="1"/>
</dbReference>
<dbReference type="EMBL" id="CAXJIO010000016">
    <property type="protein sequence ID" value="CAL2104460.1"/>
    <property type="molecule type" value="Genomic_DNA"/>
</dbReference>
<keyword evidence="3 6" id="KW-0812">Transmembrane</keyword>
<keyword evidence="4 6" id="KW-1133">Transmembrane helix</keyword>
<protein>
    <submittedName>
        <fullName evidence="8">Lipoteichoic acid synthase</fullName>
        <ecNumber evidence="8">2.7.8.20</ecNumber>
    </submittedName>
</protein>
<dbReference type="CDD" id="cd16015">
    <property type="entry name" value="LTA_synthase"/>
    <property type="match status" value="1"/>
</dbReference>
<evidence type="ECO:0000256" key="5">
    <source>
        <dbReference type="ARBA" id="ARBA00023136"/>
    </source>
</evidence>
<evidence type="ECO:0000313" key="9">
    <source>
        <dbReference type="Proteomes" id="UP001497527"/>
    </source>
</evidence>
<proteinExistence type="predicted"/>
<feature type="transmembrane region" description="Helical" evidence="6">
    <location>
        <begin position="167"/>
        <end position="189"/>
    </location>
</feature>
<reference evidence="8 9" key="1">
    <citation type="submission" date="2024-05" db="EMBL/GenBank/DDBJ databases">
        <authorList>
            <person name="Duchaud E."/>
        </authorList>
    </citation>
    <scope>NUCLEOTIDE SEQUENCE [LARGE SCALE GENOMIC DNA]</scope>
    <source>
        <strain evidence="8">Ena-SAMPLE-TAB-13-05-2024-13:56:06:370-140308</strain>
    </source>
</reference>
<comment type="caution">
    <text evidence="8">The sequence shown here is derived from an EMBL/GenBank/DDBJ whole genome shotgun (WGS) entry which is preliminary data.</text>
</comment>
<dbReference type="Gene3D" id="3.40.720.10">
    <property type="entry name" value="Alkaline Phosphatase, subunit A"/>
    <property type="match status" value="1"/>
</dbReference>
<dbReference type="InterPro" id="IPR012160">
    <property type="entry name" value="LtaS-like"/>
</dbReference>
<evidence type="ECO:0000256" key="4">
    <source>
        <dbReference type="ARBA" id="ARBA00022989"/>
    </source>
</evidence>
<dbReference type="Pfam" id="PF00884">
    <property type="entry name" value="Sulfatase"/>
    <property type="match status" value="1"/>
</dbReference>
<dbReference type="Proteomes" id="UP001497527">
    <property type="component" value="Unassembled WGS sequence"/>
</dbReference>
<dbReference type="GO" id="GO:0008960">
    <property type="term" value="F:phosphatidylglycerol-membrane-oligosaccharide glycerophosphotransferase activity"/>
    <property type="evidence" value="ECO:0007669"/>
    <property type="project" value="UniProtKB-EC"/>
</dbReference>
<dbReference type="InterPro" id="IPR017850">
    <property type="entry name" value="Alkaline_phosphatase_core_sf"/>
</dbReference>
<evidence type="ECO:0000256" key="1">
    <source>
        <dbReference type="ARBA" id="ARBA00004651"/>
    </source>
</evidence>
<evidence type="ECO:0000256" key="2">
    <source>
        <dbReference type="ARBA" id="ARBA00022475"/>
    </source>
</evidence>
<feature type="domain" description="Sulfatase N-terminal" evidence="7">
    <location>
        <begin position="269"/>
        <end position="541"/>
    </location>
</feature>
<keyword evidence="2" id="KW-1003">Cell membrane</keyword>
<evidence type="ECO:0000313" key="8">
    <source>
        <dbReference type="EMBL" id="CAL2104460.1"/>
    </source>
</evidence>
<feature type="transmembrane region" description="Helical" evidence="6">
    <location>
        <begin position="131"/>
        <end position="155"/>
    </location>
</feature>
<comment type="subcellular location">
    <subcellularLocation>
        <location evidence="1">Cell membrane</location>
        <topology evidence="1">Multi-pass membrane protein</topology>
    </subcellularLocation>
</comment>
<evidence type="ECO:0000259" key="7">
    <source>
        <dbReference type="Pfam" id="PF00884"/>
    </source>
</evidence>
<feature type="transmembrane region" description="Helical" evidence="6">
    <location>
        <begin position="89"/>
        <end position="111"/>
    </location>
</feature>
<name>A0ABM9PFV6_9FLAO</name>
<accession>A0ABM9PFV6</accession>
<dbReference type="InterPro" id="IPR050448">
    <property type="entry name" value="OpgB/LTA_synthase_biosynth"/>
</dbReference>
<evidence type="ECO:0000256" key="3">
    <source>
        <dbReference type="ARBA" id="ARBA00022692"/>
    </source>
</evidence>
<dbReference type="RefSeq" id="WP_348718807.1">
    <property type="nucleotide sequence ID" value="NZ_CAXJIO010000016.1"/>
</dbReference>
<organism evidence="8 9">
    <name type="scientific">Tenacibaculum polynesiense</name>
    <dbReference type="NCBI Taxonomy" id="3137857"/>
    <lineage>
        <taxon>Bacteria</taxon>
        <taxon>Pseudomonadati</taxon>
        <taxon>Bacteroidota</taxon>
        <taxon>Flavobacteriia</taxon>
        <taxon>Flavobacteriales</taxon>
        <taxon>Flavobacteriaceae</taxon>
        <taxon>Tenacibaculum</taxon>
    </lineage>
</organism>
<feature type="transmembrane region" description="Helical" evidence="6">
    <location>
        <begin position="59"/>
        <end position="77"/>
    </location>
</feature>
<sequence length="617" mass="70705">MNLLKTRLYSCLIYFFSWVAYFFIGRFIFLVFYYEKTSQLDFLSILKTFLYGIRLDISFTSYLSALPFLLILLSVFISKKIIKKLLKSYTFIIVPIITLLLLIDTVLYASWGVRLDSTLLNYINTPKVMLASVSASLLFFGILIWLLLSAFFIYLSNKIINRITKNLDTGAYIHALVLLLTTAFLIVPLRGGFQEIPVNQSNVYFSKNMFANHAAVNFAWNFGNDVARGIGKRNPYKKFDKEIAQEIIANRRKSLLQQPTDTILKTNKPNVILLVWESLSAKVVEVVGGEPNVTENLNKLSEEGILFTNFYGNGDRTDKGIIAILSGYYPQPKYSIIKMPNKTRSLPKLPIEMKKLGYSTSYYYGGDTNFGNMNTYIRMSNMDYIVDGSEFDRADWNSKWGAHDHIFLERLASDLSKPQKEPFFVTALTLTSHEPFEFPDEYKFGKNGDDNLYRSAQAYTDKAIGSFIEFAKKQSWWDNTLIVIMSDHGNRLPKHEGYFHSPKKFKIPMVWLGGALKETGKKVSTLSGQTDFAYTLLQLLGGEYEQFKWGKNIFNDSKDQYVHYVFNKGFGTLTPEGTYVYDFVGKKPVVKEGNITKLDSLGRSLSQDAYQDFIDRR</sequence>
<dbReference type="PANTHER" id="PTHR47371:SF3">
    <property type="entry name" value="PHOSPHOGLYCEROL TRANSFERASE I"/>
    <property type="match status" value="1"/>
</dbReference>